<evidence type="ECO:0000313" key="1">
    <source>
        <dbReference type="EMBL" id="RQD75101.1"/>
    </source>
</evidence>
<protein>
    <submittedName>
        <fullName evidence="1">Uncharacterized protein</fullName>
    </submittedName>
</protein>
<evidence type="ECO:0000313" key="2">
    <source>
        <dbReference type="Proteomes" id="UP000285138"/>
    </source>
</evidence>
<comment type="caution">
    <text evidence="1">The sequence shown here is derived from an EMBL/GenBank/DDBJ whole genome shotgun (WGS) entry which is preliminary data.</text>
</comment>
<accession>A0A424YDE4</accession>
<dbReference type="EMBL" id="QZAA01000170">
    <property type="protein sequence ID" value="RQD75101.1"/>
    <property type="molecule type" value="Genomic_DNA"/>
</dbReference>
<reference evidence="1 2" key="1">
    <citation type="submission" date="2018-08" db="EMBL/GenBank/DDBJ databases">
        <title>The metabolism and importance of syntrophic acetate oxidation coupled to methane or sulfide production in haloalkaline environments.</title>
        <authorList>
            <person name="Timmers P.H.A."/>
            <person name="Vavourakis C.D."/>
            <person name="Sorokin D.Y."/>
            <person name="Sinninghe Damste J.S."/>
            <person name="Muyzer G."/>
            <person name="Stams A.J.M."/>
            <person name="Plugge C.M."/>
        </authorList>
    </citation>
    <scope>NUCLEOTIDE SEQUENCE [LARGE SCALE GENOMIC DNA]</scope>
    <source>
        <strain evidence="1">MSAO_Bac1</strain>
    </source>
</reference>
<name>A0A424YDE4_9FIRM</name>
<gene>
    <name evidence="1" type="ORF">D5R97_06775</name>
</gene>
<organism evidence="1 2">
    <name type="scientific">Candidatus Syntrophonatronum acetioxidans</name>
    <dbReference type="NCBI Taxonomy" id="1795816"/>
    <lineage>
        <taxon>Bacteria</taxon>
        <taxon>Bacillati</taxon>
        <taxon>Bacillota</taxon>
        <taxon>Clostridia</taxon>
        <taxon>Eubacteriales</taxon>
        <taxon>Syntrophomonadaceae</taxon>
        <taxon>Candidatus Syntrophonatronum</taxon>
    </lineage>
</organism>
<proteinExistence type="predicted"/>
<dbReference type="AlphaFoldDB" id="A0A424YDE4"/>
<dbReference type="Proteomes" id="UP000285138">
    <property type="component" value="Unassembled WGS sequence"/>
</dbReference>
<sequence>MRFADYLADAIIKRLERYGMEITADKVVEYAKGMPRLKEPLENPHLVEILRERAKEHIEHRKEVKEFLKKARIHWRH</sequence>